<dbReference type="AlphaFoldDB" id="A0A8K0L5M2"/>
<organism evidence="3 4">
    <name type="scientific">Elsinoe batatas</name>
    <dbReference type="NCBI Taxonomy" id="2601811"/>
    <lineage>
        <taxon>Eukaryota</taxon>
        <taxon>Fungi</taxon>
        <taxon>Dikarya</taxon>
        <taxon>Ascomycota</taxon>
        <taxon>Pezizomycotina</taxon>
        <taxon>Dothideomycetes</taxon>
        <taxon>Dothideomycetidae</taxon>
        <taxon>Myriangiales</taxon>
        <taxon>Elsinoaceae</taxon>
        <taxon>Elsinoe</taxon>
    </lineage>
</organism>
<dbReference type="Proteomes" id="UP000809789">
    <property type="component" value="Unassembled WGS sequence"/>
</dbReference>
<feature type="compositionally biased region" description="Polar residues" evidence="1">
    <location>
        <begin position="280"/>
        <end position="296"/>
    </location>
</feature>
<feature type="compositionally biased region" description="Low complexity" evidence="1">
    <location>
        <begin position="216"/>
        <end position="228"/>
    </location>
</feature>
<evidence type="ECO:0000256" key="1">
    <source>
        <dbReference type="SAM" id="MobiDB-lite"/>
    </source>
</evidence>
<evidence type="ECO:0000256" key="2">
    <source>
        <dbReference type="SAM" id="SignalP"/>
    </source>
</evidence>
<evidence type="ECO:0000313" key="4">
    <source>
        <dbReference type="Proteomes" id="UP000809789"/>
    </source>
</evidence>
<feature type="region of interest" description="Disordered" evidence="1">
    <location>
        <begin position="189"/>
        <end position="237"/>
    </location>
</feature>
<feature type="region of interest" description="Disordered" evidence="1">
    <location>
        <begin position="515"/>
        <end position="547"/>
    </location>
</feature>
<feature type="region of interest" description="Disordered" evidence="1">
    <location>
        <begin position="254"/>
        <end position="304"/>
    </location>
</feature>
<feature type="compositionally biased region" description="Low complexity" evidence="1">
    <location>
        <begin position="403"/>
        <end position="415"/>
    </location>
</feature>
<feature type="compositionally biased region" description="Low complexity" evidence="1">
    <location>
        <begin position="254"/>
        <end position="276"/>
    </location>
</feature>
<accession>A0A8K0L5M2</accession>
<proteinExistence type="predicted"/>
<protein>
    <submittedName>
        <fullName evidence="3">Uncharacterized protein</fullName>
    </submittedName>
</protein>
<keyword evidence="2" id="KW-0732">Signal</keyword>
<reference evidence="3" key="1">
    <citation type="submission" date="2021-07" db="EMBL/GenBank/DDBJ databases">
        <title>Elsinoe batatas strain:CRI-CJ2 Genome sequencing and assembly.</title>
        <authorList>
            <person name="Huang L."/>
        </authorList>
    </citation>
    <scope>NUCLEOTIDE SEQUENCE</scope>
    <source>
        <strain evidence="3">CRI-CJ2</strain>
    </source>
</reference>
<dbReference type="OrthoDB" id="3946008at2759"/>
<feature type="signal peptide" evidence="2">
    <location>
        <begin position="1"/>
        <end position="22"/>
    </location>
</feature>
<feature type="chain" id="PRO_5035435244" evidence="2">
    <location>
        <begin position="23"/>
        <end position="547"/>
    </location>
</feature>
<comment type="caution">
    <text evidence="3">The sequence shown here is derived from an EMBL/GenBank/DDBJ whole genome shotgun (WGS) entry which is preliminary data.</text>
</comment>
<gene>
    <name evidence="3" type="ORF">KVT40_003482</name>
</gene>
<name>A0A8K0L5M2_9PEZI</name>
<sequence length="547" mass="57604">MQCSYSRTFTLLSIILAANVEALSSSRGHPVLDSTLATRLPSSSSSSTSSLRPISDGLSLTTTASSPSTLAFTSVPPAVLPSALLDFSSFPASSGATFPLASSSSLYRFSTTSSVVYVSTKITSTTPHVSLGSTFAAVIVSALKPNSANASKNTTVPSRSAVAATPASIPMSTGALDLRPGNVGLGLGPILSTLRPSTTRDQGAADRATRPPRPLRPGSSPRPGSTGRPRAEESERPPLAALISSLRSAVSSASAARNATATQTSSSTRTASTRSLGPFVNNTTTTRRPSFPTATLPSAPFTLTTNLRPPTLTLDPTLVIPPSSPTSLPAPIAQTSTSLPPATIGGITAGAAASLGIVLLLAFLLYPSEGVSTTLLSSPPSTARLAPLLTVHPALRNTPPSPVRDSPVSPLSPMSSMSTITDARPYINPYYAALAQRNPGIFAQRPITPVQTREEKRRRRRRRRRSLFLLRGWERTRLSGIPEGWEGESEDEDGGEWRRTVSEGLGGFRFWDSREDVGRWDGDDGWEEERGRGEGEGEGDRFVDVDL</sequence>
<evidence type="ECO:0000313" key="3">
    <source>
        <dbReference type="EMBL" id="KAG8629617.1"/>
    </source>
</evidence>
<feature type="region of interest" description="Disordered" evidence="1">
    <location>
        <begin position="396"/>
        <end position="415"/>
    </location>
</feature>
<dbReference type="EMBL" id="JAESVG020000003">
    <property type="protein sequence ID" value="KAG8629617.1"/>
    <property type="molecule type" value="Genomic_DNA"/>
</dbReference>
<keyword evidence="4" id="KW-1185">Reference proteome</keyword>